<evidence type="ECO:0000256" key="2">
    <source>
        <dbReference type="ARBA" id="ARBA00000909"/>
    </source>
</evidence>
<feature type="binding site" evidence="17">
    <location>
        <position position="419"/>
    </location>
    <ligand>
        <name>(6S)-NADPHX</name>
        <dbReference type="ChEBI" id="CHEBI:64076"/>
    </ligand>
</feature>
<dbReference type="Proteomes" id="UP001061302">
    <property type="component" value="Chromosome"/>
</dbReference>
<dbReference type="PIRSF" id="PIRSF017184">
    <property type="entry name" value="Nnr"/>
    <property type="match status" value="1"/>
</dbReference>
<dbReference type="HAMAP" id="MF_01965">
    <property type="entry name" value="NADHX_dehydratase"/>
    <property type="match status" value="1"/>
</dbReference>
<feature type="binding site" evidence="17">
    <location>
        <position position="418"/>
    </location>
    <ligand>
        <name>AMP</name>
        <dbReference type="ChEBI" id="CHEBI:456215"/>
    </ligand>
</feature>
<evidence type="ECO:0000259" key="20">
    <source>
        <dbReference type="PROSITE" id="PS51383"/>
    </source>
</evidence>
<evidence type="ECO:0000256" key="5">
    <source>
        <dbReference type="ARBA" id="ARBA00022723"/>
    </source>
</evidence>
<keyword evidence="23" id="KW-1185">Reference proteome</keyword>
<evidence type="ECO:0000256" key="12">
    <source>
        <dbReference type="ARBA" id="ARBA00023239"/>
    </source>
</evidence>
<feature type="binding site" evidence="18">
    <location>
        <begin position="117"/>
        <end position="123"/>
    </location>
    <ligand>
        <name>(6S)-NADPHX</name>
        <dbReference type="ChEBI" id="CHEBI:64076"/>
    </ligand>
</feature>
<dbReference type="InterPro" id="IPR017953">
    <property type="entry name" value="Carbohydrate_kinase_pred_CS"/>
</dbReference>
<feature type="binding site" evidence="17">
    <location>
        <begin position="389"/>
        <end position="393"/>
    </location>
    <ligand>
        <name>AMP</name>
        <dbReference type="ChEBI" id="CHEBI:456215"/>
    </ligand>
</feature>
<dbReference type="EC" id="4.2.1.136" evidence="19"/>
<comment type="function">
    <text evidence="14 19">Bifunctional enzyme that catalyzes the epimerization of the S- and R-forms of NAD(P)HX and the dehydration of the S-form of NAD(P)HX at the expense of ADP, which is converted to AMP. This allows the repair of both epimers of NAD(P)HX, a damaged form of NAD(P)H that is a result of enzymatic or heat-dependent hydration.</text>
</comment>
<dbReference type="Pfam" id="PF01256">
    <property type="entry name" value="Carb_kinase"/>
    <property type="match status" value="1"/>
</dbReference>
<feature type="binding site" evidence="18">
    <location>
        <position position="54"/>
    </location>
    <ligand>
        <name>K(+)</name>
        <dbReference type="ChEBI" id="CHEBI:29103"/>
    </ligand>
</feature>
<dbReference type="Gene3D" id="3.40.50.10260">
    <property type="entry name" value="YjeF N-terminal domain"/>
    <property type="match status" value="1"/>
</dbReference>
<dbReference type="InterPro" id="IPR029056">
    <property type="entry name" value="Ribokinase-like"/>
</dbReference>
<evidence type="ECO:0000256" key="11">
    <source>
        <dbReference type="ARBA" id="ARBA00023235"/>
    </source>
</evidence>
<evidence type="ECO:0000259" key="21">
    <source>
        <dbReference type="PROSITE" id="PS51385"/>
    </source>
</evidence>
<comment type="caution">
    <text evidence="18">Lacks conserved residue(s) required for the propagation of feature annotation.</text>
</comment>
<comment type="similarity">
    <text evidence="3 19">In the N-terminal section; belongs to the NnrE/AIBP family.</text>
</comment>
<evidence type="ECO:0000256" key="6">
    <source>
        <dbReference type="ARBA" id="ARBA00022741"/>
    </source>
</evidence>
<dbReference type="InterPro" id="IPR004443">
    <property type="entry name" value="YjeF_N_dom"/>
</dbReference>
<dbReference type="InterPro" id="IPR000631">
    <property type="entry name" value="CARKD"/>
</dbReference>
<comment type="similarity">
    <text evidence="18">Belongs to the NnrE/AIBP family.</text>
</comment>
<dbReference type="PROSITE" id="PS51385">
    <property type="entry name" value="YJEF_N"/>
    <property type="match status" value="1"/>
</dbReference>
<dbReference type="EMBL" id="CP106753">
    <property type="protein sequence ID" value="UXY16102.1"/>
    <property type="molecule type" value="Genomic_DNA"/>
</dbReference>
<keyword evidence="5 18" id="KW-0479">Metal-binding</keyword>
<sequence>MRPLFSNNTLRRIEQTHATAHPALMVRAGKGAAAWIAAHFAKQVVTVVAGPGHNGGDALYCAAELHGLGWPVIVHAIPPRHTKPALAAALKAWQRIGEVHTDCPHVTDGLVVDGLLGIGLDSAPDDTLVRWIDAINRHRGPIVALDVPTGLNADTGEIPGHAVRADHTLTFLADKPGLYTAYGRDHAGEVTCLDLGITVEADLAPAAFLVATQPLALPPRQHASHKGTYGTVAVVGGASGMTGAAMLAGRAALQCGAGKVIVGLQDHRIHFDPHQPELMIQTVDDALTAPLSALAVGPGLGTTTQSVDSLASTLSTAVPVIIDADGLNLLARHAHLQRSITQRGAPTILTPHPAEAARLLGTDTRAVQADRLYAAQELSSRYQCAILLKGSGSICTAPGHPPTINGSGNGALASAGQGDVLSGVILALVAQGLPPLDALRLAAYLHGLAGDQWRQDHPSGIGLTASDTIAGIRRLLNPLNQEADR</sequence>
<dbReference type="PANTHER" id="PTHR12592">
    <property type="entry name" value="ATP-DEPENDENT (S)-NAD(P)H-HYDRATE DEHYDRATASE FAMILY MEMBER"/>
    <property type="match status" value="1"/>
</dbReference>
<evidence type="ECO:0000256" key="16">
    <source>
        <dbReference type="ARBA" id="ARBA00049209"/>
    </source>
</evidence>
<reference evidence="22" key="1">
    <citation type="submission" date="2022-10" db="EMBL/GenBank/DDBJ databases">
        <title>Chitiniphilus purpureus sp. nov., a novel chitin-degrading bacterium isolated from crawfish pond sediment.</title>
        <authorList>
            <person name="Li K."/>
        </authorList>
    </citation>
    <scope>NUCLEOTIDE SEQUENCE</scope>
    <source>
        <strain evidence="22">CD1</strain>
    </source>
</reference>
<feature type="binding site" evidence="18">
    <location>
        <position position="113"/>
    </location>
    <ligand>
        <name>K(+)</name>
        <dbReference type="ChEBI" id="CHEBI:29103"/>
    </ligand>
</feature>
<evidence type="ECO:0000256" key="9">
    <source>
        <dbReference type="ARBA" id="ARBA00022958"/>
    </source>
</evidence>
<comment type="function">
    <text evidence="17">Catalyzes the dehydration of the S-form of NAD(P)HX at the expense of ADP, which is converted to AMP. Together with NAD(P)HX epimerase, which catalyzes the epimerization of the S- and R-forms, the enzyme allows the repair of both epimers of NAD(P)HX, a damaged form of NAD(P)H that is a result of enzymatic or heat-dependent hydration.</text>
</comment>
<comment type="similarity">
    <text evidence="17">Belongs to the NnrD/CARKD family.</text>
</comment>
<feature type="binding site" evidence="17">
    <location>
        <position position="299"/>
    </location>
    <ligand>
        <name>(6S)-NADPHX</name>
        <dbReference type="ChEBI" id="CHEBI:64076"/>
    </ligand>
</feature>
<evidence type="ECO:0000256" key="7">
    <source>
        <dbReference type="ARBA" id="ARBA00022840"/>
    </source>
</evidence>
<evidence type="ECO:0000256" key="17">
    <source>
        <dbReference type="HAMAP-Rule" id="MF_01965"/>
    </source>
</evidence>
<comment type="subunit">
    <text evidence="17">Homotetramer.</text>
</comment>
<evidence type="ECO:0000256" key="10">
    <source>
        <dbReference type="ARBA" id="ARBA00023027"/>
    </source>
</evidence>
<feature type="binding site" evidence="18">
    <location>
        <begin position="53"/>
        <end position="57"/>
    </location>
    <ligand>
        <name>(6S)-NADPHX</name>
        <dbReference type="ChEBI" id="CHEBI:64076"/>
    </ligand>
</feature>
<dbReference type="RefSeq" id="WP_263125541.1">
    <property type="nucleotide sequence ID" value="NZ_CP106753.1"/>
</dbReference>
<dbReference type="InterPro" id="IPR036652">
    <property type="entry name" value="YjeF_N_dom_sf"/>
</dbReference>
<keyword evidence="9 18" id="KW-0630">Potassium</keyword>
<protein>
    <recommendedName>
        <fullName evidence="19">Bifunctional NAD(P)H-hydrate repair enzyme</fullName>
    </recommendedName>
    <alternativeName>
        <fullName evidence="19">Nicotinamide nucleotide repair protein</fullName>
    </alternativeName>
    <domain>
        <recommendedName>
            <fullName evidence="19">ADP-dependent (S)-NAD(P)H-hydrate dehydratase</fullName>
            <ecNumber evidence="19">4.2.1.136</ecNumber>
        </recommendedName>
        <alternativeName>
            <fullName evidence="19">ADP-dependent NAD(P)HX dehydratase</fullName>
        </alternativeName>
    </domain>
    <domain>
        <recommendedName>
            <fullName evidence="19">NAD(P)H-hydrate epimerase</fullName>
            <ecNumber evidence="19">5.1.99.6</ecNumber>
        </recommendedName>
    </domain>
</protein>
<evidence type="ECO:0000256" key="19">
    <source>
        <dbReference type="PIRNR" id="PIRNR017184"/>
    </source>
</evidence>
<evidence type="ECO:0000313" key="23">
    <source>
        <dbReference type="Proteomes" id="UP001061302"/>
    </source>
</evidence>
<name>A0ABY6DP37_9NEIS</name>
<dbReference type="SUPFAM" id="SSF64153">
    <property type="entry name" value="YjeF N-terminal domain-like"/>
    <property type="match status" value="1"/>
</dbReference>
<proteinExistence type="inferred from homology"/>
<feature type="binding site" evidence="18">
    <location>
        <position position="149"/>
    </location>
    <ligand>
        <name>K(+)</name>
        <dbReference type="ChEBI" id="CHEBI:29103"/>
    </ligand>
</feature>
<evidence type="ECO:0000256" key="18">
    <source>
        <dbReference type="HAMAP-Rule" id="MF_01966"/>
    </source>
</evidence>
<evidence type="ECO:0000256" key="13">
    <source>
        <dbReference type="ARBA" id="ARBA00023268"/>
    </source>
</evidence>
<keyword evidence="8 17" id="KW-0521">NADP</keyword>
<evidence type="ECO:0000256" key="8">
    <source>
        <dbReference type="ARBA" id="ARBA00022857"/>
    </source>
</evidence>
<dbReference type="PROSITE" id="PS01050">
    <property type="entry name" value="YJEF_C_2"/>
    <property type="match status" value="1"/>
</dbReference>
<feature type="binding site" evidence="17">
    <location>
        <position position="244"/>
    </location>
    <ligand>
        <name>(6S)-NADPHX</name>
        <dbReference type="ChEBI" id="CHEBI:64076"/>
    </ligand>
</feature>
<comment type="function">
    <text evidence="18">Catalyzes the epimerization of the S- and R-forms of NAD(P)HX, a damaged form of NAD(P)H that is a result of enzymatic or heat-dependent hydration. This is a prerequisite for the S-specific NAD(P)H-hydrate dehydratase to allow the repair of both epimers of NAD(P)HX.</text>
</comment>
<dbReference type="NCBIfam" id="TIGR00197">
    <property type="entry name" value="yjeF_nterm"/>
    <property type="match status" value="1"/>
</dbReference>
<dbReference type="PROSITE" id="PS51383">
    <property type="entry name" value="YJEF_C_3"/>
    <property type="match status" value="1"/>
</dbReference>
<comment type="cofactor">
    <cofactor evidence="18 19">
        <name>K(+)</name>
        <dbReference type="ChEBI" id="CHEBI:29103"/>
    </cofactor>
    <text evidence="18 19">Binds 1 potassium ion per subunit.</text>
</comment>
<organism evidence="22 23">
    <name type="scientific">Chitiniphilus purpureus</name>
    <dbReference type="NCBI Taxonomy" id="2981137"/>
    <lineage>
        <taxon>Bacteria</taxon>
        <taxon>Pseudomonadati</taxon>
        <taxon>Pseudomonadota</taxon>
        <taxon>Betaproteobacteria</taxon>
        <taxon>Neisseriales</taxon>
        <taxon>Chitinibacteraceae</taxon>
        <taxon>Chitiniphilus</taxon>
    </lineage>
</organism>
<keyword evidence="13" id="KW-0511">Multifunctional enzyme</keyword>
<keyword evidence="10 17" id="KW-0520">NAD</keyword>
<dbReference type="Pfam" id="PF03853">
    <property type="entry name" value="YjeF_N"/>
    <property type="match status" value="1"/>
</dbReference>
<keyword evidence="11 18" id="KW-0413">Isomerase</keyword>
<dbReference type="PANTHER" id="PTHR12592:SF0">
    <property type="entry name" value="ATP-DEPENDENT (S)-NAD(P)H-HYDRATE DEHYDRATASE"/>
    <property type="match status" value="1"/>
</dbReference>
<evidence type="ECO:0000256" key="3">
    <source>
        <dbReference type="ARBA" id="ARBA00006001"/>
    </source>
</evidence>
<dbReference type="SUPFAM" id="SSF53613">
    <property type="entry name" value="Ribokinase-like"/>
    <property type="match status" value="1"/>
</dbReference>
<evidence type="ECO:0000256" key="4">
    <source>
        <dbReference type="ARBA" id="ARBA00009524"/>
    </source>
</evidence>
<dbReference type="InterPro" id="IPR030677">
    <property type="entry name" value="Nnr"/>
</dbReference>
<dbReference type="HAMAP" id="MF_01966">
    <property type="entry name" value="NADHX_epimerase"/>
    <property type="match status" value="1"/>
</dbReference>
<comment type="catalytic activity">
    <reaction evidence="2 18 19">
        <text>(6R)-NADPHX = (6S)-NADPHX</text>
        <dbReference type="Rhea" id="RHEA:32227"/>
        <dbReference type="ChEBI" id="CHEBI:64076"/>
        <dbReference type="ChEBI" id="CHEBI:64077"/>
        <dbReference type="EC" id="5.1.99.6"/>
    </reaction>
</comment>
<comment type="catalytic activity">
    <reaction evidence="16 17 19">
        <text>(6S)-NADPHX + ADP = AMP + phosphate + NADPH + H(+)</text>
        <dbReference type="Rhea" id="RHEA:32235"/>
        <dbReference type="ChEBI" id="CHEBI:15378"/>
        <dbReference type="ChEBI" id="CHEBI:43474"/>
        <dbReference type="ChEBI" id="CHEBI:57783"/>
        <dbReference type="ChEBI" id="CHEBI:64076"/>
        <dbReference type="ChEBI" id="CHEBI:456215"/>
        <dbReference type="ChEBI" id="CHEBI:456216"/>
        <dbReference type="EC" id="4.2.1.136"/>
    </reaction>
</comment>
<feature type="binding site" evidence="17">
    <location>
        <position position="352"/>
    </location>
    <ligand>
        <name>(6S)-NADPHX</name>
        <dbReference type="ChEBI" id="CHEBI:64076"/>
    </ligand>
</feature>
<keyword evidence="6 17" id="KW-0547">Nucleotide-binding</keyword>
<keyword evidence="7 17" id="KW-0067">ATP-binding</keyword>
<comment type="similarity">
    <text evidence="4 19">In the C-terminal section; belongs to the NnrD/CARKD family.</text>
</comment>
<feature type="domain" description="YjeF C-terminal" evidence="20">
    <location>
        <begin position="209"/>
        <end position="479"/>
    </location>
</feature>
<dbReference type="EC" id="5.1.99.6" evidence="19"/>
<comment type="catalytic activity">
    <reaction evidence="15 17 19">
        <text>(6S)-NADHX + ADP = AMP + phosphate + NADH + H(+)</text>
        <dbReference type="Rhea" id="RHEA:32223"/>
        <dbReference type="ChEBI" id="CHEBI:15378"/>
        <dbReference type="ChEBI" id="CHEBI:43474"/>
        <dbReference type="ChEBI" id="CHEBI:57945"/>
        <dbReference type="ChEBI" id="CHEBI:64074"/>
        <dbReference type="ChEBI" id="CHEBI:456215"/>
        <dbReference type="ChEBI" id="CHEBI:456216"/>
        <dbReference type="EC" id="4.2.1.136"/>
    </reaction>
</comment>
<evidence type="ECO:0000256" key="14">
    <source>
        <dbReference type="ARBA" id="ARBA00025153"/>
    </source>
</evidence>
<evidence type="ECO:0000313" key="22">
    <source>
        <dbReference type="EMBL" id="UXY16102.1"/>
    </source>
</evidence>
<comment type="cofactor">
    <cofactor evidence="17">
        <name>Mg(2+)</name>
        <dbReference type="ChEBI" id="CHEBI:18420"/>
    </cofactor>
</comment>
<dbReference type="CDD" id="cd01171">
    <property type="entry name" value="YXKO-related"/>
    <property type="match status" value="1"/>
</dbReference>
<dbReference type="Gene3D" id="3.40.1190.20">
    <property type="match status" value="1"/>
</dbReference>
<gene>
    <name evidence="17" type="primary">nnrD</name>
    <name evidence="18" type="synonym">nnrE</name>
    <name evidence="22" type="ORF">N8I74_03535</name>
</gene>
<dbReference type="NCBIfam" id="TIGR00196">
    <property type="entry name" value="yjeF_cterm"/>
    <property type="match status" value="1"/>
</dbReference>
<evidence type="ECO:0000256" key="15">
    <source>
        <dbReference type="ARBA" id="ARBA00048238"/>
    </source>
</evidence>
<feature type="domain" description="YjeF N-terminal" evidence="21">
    <location>
        <begin position="5"/>
        <end position="203"/>
    </location>
</feature>
<accession>A0ABY6DP37</accession>
<evidence type="ECO:0000256" key="1">
    <source>
        <dbReference type="ARBA" id="ARBA00000013"/>
    </source>
</evidence>
<comment type="catalytic activity">
    <reaction evidence="1 18 19">
        <text>(6R)-NADHX = (6S)-NADHX</text>
        <dbReference type="Rhea" id="RHEA:32215"/>
        <dbReference type="ChEBI" id="CHEBI:64074"/>
        <dbReference type="ChEBI" id="CHEBI:64075"/>
        <dbReference type="EC" id="5.1.99.6"/>
    </reaction>
</comment>
<keyword evidence="12 17" id="KW-0456">Lyase</keyword>
<feature type="binding site" evidence="18">
    <location>
        <position position="146"/>
    </location>
    <ligand>
        <name>(6S)-NADPHX</name>
        <dbReference type="ChEBI" id="CHEBI:64076"/>
    </ligand>
</feature>